<dbReference type="KEGG" id="cpis:HS961_12075"/>
<dbReference type="SUPFAM" id="SSF142764">
    <property type="entry name" value="YgbK-like"/>
    <property type="match status" value="1"/>
</dbReference>
<dbReference type="Proteomes" id="UP000515240">
    <property type="component" value="Chromosome"/>
</dbReference>
<dbReference type="GO" id="GO:0005524">
    <property type="term" value="F:ATP binding"/>
    <property type="evidence" value="ECO:0007669"/>
    <property type="project" value="UniProtKB-KW"/>
</dbReference>
<comment type="similarity">
    <text evidence="1">Belongs to the four-carbon acid sugar kinase family.</text>
</comment>
<dbReference type="InterPro" id="IPR042213">
    <property type="entry name" value="NBD_C_sf"/>
</dbReference>
<proteinExistence type="inferred from homology"/>
<evidence type="ECO:0000256" key="2">
    <source>
        <dbReference type="ARBA" id="ARBA00022679"/>
    </source>
</evidence>
<dbReference type="RefSeq" id="WP_182322266.1">
    <property type="nucleotide sequence ID" value="NZ_CP058554.1"/>
</dbReference>
<dbReference type="Pfam" id="PF07005">
    <property type="entry name" value="SBD_N"/>
    <property type="match status" value="1"/>
</dbReference>
<evidence type="ECO:0000256" key="3">
    <source>
        <dbReference type="ARBA" id="ARBA00022741"/>
    </source>
</evidence>
<dbReference type="InterPro" id="IPR037051">
    <property type="entry name" value="4-carb_acid_sugar_kinase_N_sf"/>
</dbReference>
<organism evidence="9 10">
    <name type="scientific">Comamonas piscis</name>
    <dbReference type="NCBI Taxonomy" id="1562974"/>
    <lineage>
        <taxon>Bacteria</taxon>
        <taxon>Pseudomonadati</taxon>
        <taxon>Pseudomonadota</taxon>
        <taxon>Betaproteobacteria</taxon>
        <taxon>Burkholderiales</taxon>
        <taxon>Comamonadaceae</taxon>
        <taxon>Comamonas</taxon>
    </lineage>
</organism>
<keyword evidence="6" id="KW-0119">Carbohydrate metabolism</keyword>
<evidence type="ECO:0000313" key="9">
    <source>
        <dbReference type="EMBL" id="QMV73503.1"/>
    </source>
</evidence>
<dbReference type="GO" id="GO:0016301">
    <property type="term" value="F:kinase activity"/>
    <property type="evidence" value="ECO:0007669"/>
    <property type="project" value="UniProtKB-KW"/>
</dbReference>
<protein>
    <submittedName>
        <fullName evidence="9">Four-carbon acid sugar kinase family protein</fullName>
    </submittedName>
</protein>
<evidence type="ECO:0000256" key="5">
    <source>
        <dbReference type="ARBA" id="ARBA00022840"/>
    </source>
</evidence>
<evidence type="ECO:0000256" key="1">
    <source>
        <dbReference type="ARBA" id="ARBA00005715"/>
    </source>
</evidence>
<dbReference type="EMBL" id="CP058554">
    <property type="protein sequence ID" value="QMV73503.1"/>
    <property type="molecule type" value="Genomic_DNA"/>
</dbReference>
<dbReference type="Gene3D" id="3.40.50.10840">
    <property type="entry name" value="Putative sugar-binding, N-terminal domain"/>
    <property type="match status" value="1"/>
</dbReference>
<keyword evidence="2" id="KW-0808">Transferase</keyword>
<dbReference type="AlphaFoldDB" id="A0A7G5EHM8"/>
<evidence type="ECO:0000256" key="4">
    <source>
        <dbReference type="ARBA" id="ARBA00022777"/>
    </source>
</evidence>
<dbReference type="InterPro" id="IPR031475">
    <property type="entry name" value="NBD_C"/>
</dbReference>
<dbReference type="Gene3D" id="3.40.980.20">
    <property type="entry name" value="Four-carbon acid sugar kinase, nucleotide binding domain"/>
    <property type="match status" value="1"/>
</dbReference>
<dbReference type="InterPro" id="IPR010737">
    <property type="entry name" value="4-carb_acid_sugar_kinase_N"/>
</dbReference>
<reference evidence="9 10" key="1">
    <citation type="journal article" date="2020" name="G3 (Bethesda)">
        <title>CeMbio - The Caenorhabditis elegans Microbiome Resource.</title>
        <authorList>
            <person name="Dirksen P."/>
            <person name="Assie A."/>
            <person name="Zimmermann J."/>
            <person name="Zhang F."/>
            <person name="Tietje A.M."/>
            <person name="Marsh S.A."/>
            <person name="Felix M.A."/>
            <person name="Shapira M."/>
            <person name="Kaleta C."/>
            <person name="Schulenburg H."/>
            <person name="Samuel B."/>
        </authorList>
    </citation>
    <scope>NUCLEOTIDE SEQUENCE [LARGE SCALE GENOMIC DNA]</scope>
    <source>
        <strain evidence="9 10">BIGb0172</strain>
    </source>
</reference>
<name>A0A7G5EHM8_9BURK</name>
<dbReference type="Pfam" id="PF17042">
    <property type="entry name" value="NBD_C"/>
    <property type="match status" value="1"/>
</dbReference>
<keyword evidence="10" id="KW-1185">Reference proteome</keyword>
<keyword evidence="3" id="KW-0547">Nucleotide-binding</keyword>
<keyword evidence="5" id="KW-0067">ATP-binding</keyword>
<keyword evidence="4 9" id="KW-0418">Kinase</keyword>
<gene>
    <name evidence="9" type="ORF">HS961_12075</name>
</gene>
<evidence type="ECO:0000259" key="7">
    <source>
        <dbReference type="Pfam" id="PF07005"/>
    </source>
</evidence>
<feature type="domain" description="Four-carbon acid sugar kinase N-terminal" evidence="7">
    <location>
        <begin position="10"/>
        <end position="229"/>
    </location>
</feature>
<accession>A0A7G5EHM8</accession>
<evidence type="ECO:0000313" key="10">
    <source>
        <dbReference type="Proteomes" id="UP000515240"/>
    </source>
</evidence>
<evidence type="ECO:0000259" key="8">
    <source>
        <dbReference type="Pfam" id="PF17042"/>
    </source>
</evidence>
<sequence length="443" mass="46172">MSPRSLPRYLVVADDLSGAADCAAGFASAGFSTSVLLDPQASGTAQRDVDVLTVDTNSRRDSAAVAAAKLQAVLAAPATQGRRVLKKIDSTLRGGWAQEVAVLQRGLNAMALVAPAFPQMGRTMLDGVVRVHGLRLADTDTWKLEHAGCDDRPAQQLQAAGLRCDHLSASLLDAGPAATAQAIAQACGEGVQALVFDVLTDEHLQTLAQASLQIEHAFCVCSAGLSHALARQLPAAAASAVSLDMPHSAGRLPSVVTVVGSMSAIAQQQLAYLAEQPRTQLHVVAPSWLRSDAQTPQCQTLVQTISSEVAQGLDVVVSLGADTHTDPAEGPMLARQLARLLHAPMAAAAGLVITGGETARAVLEALQLRSLRVHSESEPGVVLCITENQDTEPDSRRQWIATKAGAFGHPASLHRAAIAIHSLLAANTPGSITDPLPTESKQR</sequence>
<evidence type="ECO:0000256" key="6">
    <source>
        <dbReference type="ARBA" id="ARBA00023277"/>
    </source>
</evidence>
<feature type="domain" description="Four-carbon acid sugar kinase nucleotide binding" evidence="8">
    <location>
        <begin position="256"/>
        <end position="412"/>
    </location>
</feature>